<sequence length="168" mass="19854">MSHKICLHLSILAALAIICQARLIQRNDDFDIHERDELSPEKSAMKNLPWQNIRHDVDDDKEYMALKSKRDAYEKGQEILSNTDLTQPIHVNPLKDYLYRADDKSNQKILYPSYYANNILKPFIFSKRNYSKHSRLPSSVRITTENDKIFKVLRRRKILEIKIVVIEK</sequence>
<name>B3RIX8_TRIAD</name>
<dbReference type="CTD" id="6748887"/>
<feature type="signal peptide" evidence="1">
    <location>
        <begin position="1"/>
        <end position="21"/>
    </location>
</feature>
<dbReference type="HOGENOM" id="CLU_1588590_0_0_1"/>
<organism evidence="2 3">
    <name type="scientific">Trichoplax adhaerens</name>
    <name type="common">Trichoplax reptans</name>
    <dbReference type="NCBI Taxonomy" id="10228"/>
    <lineage>
        <taxon>Eukaryota</taxon>
        <taxon>Metazoa</taxon>
        <taxon>Placozoa</taxon>
        <taxon>Uniplacotomia</taxon>
        <taxon>Trichoplacea</taxon>
        <taxon>Trichoplacidae</taxon>
        <taxon>Trichoplax</taxon>
    </lineage>
</organism>
<gene>
    <name evidence="2" type="ORF">TRIADDRAFT_51408</name>
</gene>
<keyword evidence="1" id="KW-0732">Signal</keyword>
<dbReference type="GeneID" id="6748887"/>
<keyword evidence="3" id="KW-1185">Reference proteome</keyword>
<reference evidence="2 3" key="1">
    <citation type="journal article" date="2008" name="Nature">
        <title>The Trichoplax genome and the nature of placozoans.</title>
        <authorList>
            <person name="Srivastava M."/>
            <person name="Begovic E."/>
            <person name="Chapman J."/>
            <person name="Putnam N.H."/>
            <person name="Hellsten U."/>
            <person name="Kawashima T."/>
            <person name="Kuo A."/>
            <person name="Mitros T."/>
            <person name="Salamov A."/>
            <person name="Carpenter M.L."/>
            <person name="Signorovitch A.Y."/>
            <person name="Moreno M.A."/>
            <person name="Kamm K."/>
            <person name="Grimwood J."/>
            <person name="Schmutz J."/>
            <person name="Shapiro H."/>
            <person name="Grigoriev I.V."/>
            <person name="Buss L.W."/>
            <person name="Schierwater B."/>
            <person name="Dellaporta S.L."/>
            <person name="Rokhsar D.S."/>
        </authorList>
    </citation>
    <scope>NUCLEOTIDE SEQUENCE [LARGE SCALE GENOMIC DNA]</scope>
    <source>
        <strain evidence="2 3">Grell-BS-1999</strain>
    </source>
</reference>
<evidence type="ECO:0000313" key="3">
    <source>
        <dbReference type="Proteomes" id="UP000009022"/>
    </source>
</evidence>
<proteinExistence type="predicted"/>
<feature type="chain" id="PRO_5002798162" evidence="1">
    <location>
        <begin position="22"/>
        <end position="168"/>
    </location>
</feature>
<dbReference type="Proteomes" id="UP000009022">
    <property type="component" value="Unassembled WGS sequence"/>
</dbReference>
<dbReference type="AlphaFoldDB" id="B3RIX8"/>
<dbReference type="InParanoid" id="B3RIX8"/>
<dbReference type="EMBL" id="DS985241">
    <property type="protein sequence ID" value="EDV28470.1"/>
    <property type="molecule type" value="Genomic_DNA"/>
</dbReference>
<protein>
    <submittedName>
        <fullName evidence="2">Uncharacterized protein</fullName>
    </submittedName>
</protein>
<dbReference type="KEGG" id="tad:TRIADDRAFT_51408"/>
<evidence type="ECO:0000256" key="1">
    <source>
        <dbReference type="SAM" id="SignalP"/>
    </source>
</evidence>
<evidence type="ECO:0000313" key="2">
    <source>
        <dbReference type="EMBL" id="EDV28470.1"/>
    </source>
</evidence>
<accession>B3RIX8</accession>
<dbReference type="RefSeq" id="XP_002107672.1">
    <property type="nucleotide sequence ID" value="XM_002107636.1"/>
</dbReference>